<dbReference type="Proteomes" id="UP001165576">
    <property type="component" value="Unassembled WGS sequence"/>
</dbReference>
<dbReference type="RefSeq" id="WP_266116966.1">
    <property type="nucleotide sequence ID" value="NZ_JANIDY010000003.1"/>
</dbReference>
<dbReference type="Pfam" id="PF06271">
    <property type="entry name" value="RDD"/>
    <property type="match status" value="1"/>
</dbReference>
<comment type="caution">
    <text evidence="7">The sequence shown here is derived from an EMBL/GenBank/DDBJ whole genome shotgun (WGS) entry which is preliminary data.</text>
</comment>
<keyword evidence="2 5" id="KW-0812">Transmembrane</keyword>
<evidence type="ECO:0000256" key="2">
    <source>
        <dbReference type="ARBA" id="ARBA00022692"/>
    </source>
</evidence>
<evidence type="ECO:0000256" key="5">
    <source>
        <dbReference type="SAM" id="Phobius"/>
    </source>
</evidence>
<protein>
    <submittedName>
        <fullName evidence="7">RDD family protein</fullName>
    </submittedName>
</protein>
<keyword evidence="3 5" id="KW-1133">Transmembrane helix</keyword>
<evidence type="ECO:0000256" key="1">
    <source>
        <dbReference type="ARBA" id="ARBA00004141"/>
    </source>
</evidence>
<comment type="subcellular location">
    <subcellularLocation>
        <location evidence="1">Membrane</location>
        <topology evidence="1">Multi-pass membrane protein</topology>
    </subcellularLocation>
</comment>
<feature type="transmembrane region" description="Helical" evidence="5">
    <location>
        <begin position="118"/>
        <end position="142"/>
    </location>
</feature>
<dbReference type="InterPro" id="IPR010432">
    <property type="entry name" value="RDD"/>
</dbReference>
<evidence type="ECO:0000259" key="6">
    <source>
        <dbReference type="Pfam" id="PF06271"/>
    </source>
</evidence>
<evidence type="ECO:0000313" key="8">
    <source>
        <dbReference type="Proteomes" id="UP001165576"/>
    </source>
</evidence>
<dbReference type="EMBL" id="JANIDY010000003">
    <property type="protein sequence ID" value="MCX5618464.1"/>
    <property type="molecule type" value="Genomic_DNA"/>
</dbReference>
<name>A0ABT3WKX1_9PROT</name>
<reference evidence="7" key="1">
    <citation type="submission" date="2022-07" db="EMBL/GenBank/DDBJ databases">
        <title>Bombella genomes.</title>
        <authorList>
            <person name="Harer L."/>
            <person name="Styblova S."/>
            <person name="Ehrmann M."/>
        </authorList>
    </citation>
    <scope>NUCLEOTIDE SEQUENCE</scope>
    <source>
        <strain evidence="7">TMW 2.2543</strain>
    </source>
</reference>
<organism evidence="7 8">
    <name type="scientific">Bombella pluederhausensis</name>
    <dbReference type="NCBI Taxonomy" id="2967336"/>
    <lineage>
        <taxon>Bacteria</taxon>
        <taxon>Pseudomonadati</taxon>
        <taxon>Pseudomonadota</taxon>
        <taxon>Alphaproteobacteria</taxon>
        <taxon>Acetobacterales</taxon>
        <taxon>Acetobacteraceae</taxon>
        <taxon>Bombella</taxon>
    </lineage>
</organism>
<keyword evidence="8" id="KW-1185">Reference proteome</keyword>
<evidence type="ECO:0000256" key="3">
    <source>
        <dbReference type="ARBA" id="ARBA00022989"/>
    </source>
</evidence>
<gene>
    <name evidence="7" type="ORF">NQF86_07270</name>
</gene>
<feature type="domain" description="RDD" evidence="6">
    <location>
        <begin position="12"/>
        <end position="153"/>
    </location>
</feature>
<evidence type="ECO:0000256" key="4">
    <source>
        <dbReference type="ARBA" id="ARBA00023136"/>
    </source>
</evidence>
<keyword evidence="4 5" id="KW-0472">Membrane</keyword>
<sequence length="191" mass="21301">MNDLPPPPDKQATIWARLVARLVDLNLYNTLLTFPIDRGMKALAAFLHIPYTPTDMTTLGIIEGLTTDLLLVFPLSMLLDSLICARFGNTLGKYLLGIRPATANGDRLNLSTCLRRNYLIYVGCFTGGIFILAPLAEIFHYIRFRNTGTTFWDEEEGTVVLSPKGSGIRTVIMFILWLLIPDPIPLALLPH</sequence>
<proteinExistence type="predicted"/>
<feature type="transmembrane region" description="Helical" evidence="5">
    <location>
        <begin position="171"/>
        <end position="189"/>
    </location>
</feature>
<accession>A0ABT3WKX1</accession>
<evidence type="ECO:0000313" key="7">
    <source>
        <dbReference type="EMBL" id="MCX5618464.1"/>
    </source>
</evidence>